<evidence type="ECO:0000313" key="3">
    <source>
        <dbReference type="Proteomes" id="UP000256970"/>
    </source>
</evidence>
<organism evidence="2 3">
    <name type="scientific">Tetradesmus obliquus</name>
    <name type="common">Green alga</name>
    <name type="synonym">Acutodesmus obliquus</name>
    <dbReference type="NCBI Taxonomy" id="3088"/>
    <lineage>
        <taxon>Eukaryota</taxon>
        <taxon>Viridiplantae</taxon>
        <taxon>Chlorophyta</taxon>
        <taxon>core chlorophytes</taxon>
        <taxon>Chlorophyceae</taxon>
        <taxon>CS clade</taxon>
        <taxon>Sphaeropleales</taxon>
        <taxon>Scenedesmaceae</taxon>
        <taxon>Tetradesmus</taxon>
    </lineage>
</organism>
<gene>
    <name evidence="2" type="ORF">BQ4739_LOCUS1215</name>
</gene>
<reference evidence="2 3" key="1">
    <citation type="submission" date="2016-10" db="EMBL/GenBank/DDBJ databases">
        <authorList>
            <person name="Cai Z."/>
        </authorList>
    </citation>
    <scope>NUCLEOTIDE SEQUENCE [LARGE SCALE GENOMIC DNA]</scope>
</reference>
<dbReference type="EMBL" id="FNXT01000088">
    <property type="protein sequence ID" value="SZX60686.1"/>
    <property type="molecule type" value="Genomic_DNA"/>
</dbReference>
<accession>A0A383V8L9</accession>
<dbReference type="AlphaFoldDB" id="A0A383V8L9"/>
<feature type="chain" id="PRO_5016797256" evidence="1">
    <location>
        <begin position="21"/>
        <end position="312"/>
    </location>
</feature>
<proteinExistence type="predicted"/>
<name>A0A383V8L9_TETOB</name>
<dbReference type="Proteomes" id="UP000256970">
    <property type="component" value="Unassembled WGS sequence"/>
</dbReference>
<keyword evidence="3" id="KW-1185">Reference proteome</keyword>
<protein>
    <submittedName>
        <fullName evidence="2">Uncharacterized protein</fullName>
    </submittedName>
</protein>
<sequence>MASLIALTVAVLAFSWSADAQAPGTGMRHLTQAAGSVSSCYWLEKQQVCLPSTLNMLAVPASTTPSNVFRRAYLMALDRSEACSKKYTSEAACMTDTKNRCFWSKVDSRGICLSADYAEITAFERSGFLVDLATLPSSMTCPGSKAREFFSCYAHPAPELCSKLPGCAVAPAAMTQGRPVCLPKSAAGLDKKAAEALAGQLKALDPALFGTCEAVCWLKQARTCSSASSSQATCQKNSFCVFNERAKAAGVAPCMHAQVAKPGKDAFDDKLEAAMSACGKLASKAACTARTVKLEQAGKWAAWAMPAAAAKC</sequence>
<feature type="signal peptide" evidence="1">
    <location>
        <begin position="1"/>
        <end position="20"/>
    </location>
</feature>
<evidence type="ECO:0000256" key="1">
    <source>
        <dbReference type="SAM" id="SignalP"/>
    </source>
</evidence>
<evidence type="ECO:0000313" key="2">
    <source>
        <dbReference type="EMBL" id="SZX60686.1"/>
    </source>
</evidence>
<keyword evidence="1" id="KW-0732">Signal</keyword>